<accession>H1XST3</accession>
<dbReference type="SUPFAM" id="SSF52833">
    <property type="entry name" value="Thioredoxin-like"/>
    <property type="match status" value="1"/>
</dbReference>
<protein>
    <submittedName>
        <fullName evidence="2">AhpC/TSA family protein</fullName>
    </submittedName>
    <submittedName>
        <fullName evidence="3">Alkyl hydroperoxide reductase/ Thiol specific antioxidant/ Mal allergen</fullName>
    </submittedName>
</protein>
<evidence type="ECO:0000313" key="2">
    <source>
        <dbReference type="EMBL" id="APF20258.1"/>
    </source>
</evidence>
<dbReference type="RefSeq" id="WP_006927260.1">
    <property type="nucleotide sequence ID" value="NZ_CM001402.1"/>
</dbReference>
<reference evidence="2 5" key="2">
    <citation type="submission" date="2016-11" db="EMBL/GenBank/DDBJ databases">
        <title>Genomic analysis of Caldithrix abyssi and proposal of a novel bacterial phylum Caldithrichaeota.</title>
        <authorList>
            <person name="Kublanov I."/>
            <person name="Sigalova O."/>
            <person name="Gavrilov S."/>
            <person name="Lebedinsky A."/>
            <person name="Ivanova N."/>
            <person name="Daum C."/>
            <person name="Reddy T."/>
            <person name="Klenk H.P."/>
            <person name="Goker M."/>
            <person name="Reva O."/>
            <person name="Miroshnichenko M."/>
            <person name="Kyprides N."/>
            <person name="Woyke T."/>
            <person name="Gelfand M."/>
        </authorList>
    </citation>
    <scope>NUCLEOTIDE SEQUENCE [LARGE SCALE GENOMIC DNA]</scope>
    <source>
        <strain evidence="2 5">LF13</strain>
    </source>
</reference>
<dbReference type="KEGG" id="caby:Cabys_3512"/>
<organism evidence="3 4">
    <name type="scientific">Caldithrix abyssi DSM 13497</name>
    <dbReference type="NCBI Taxonomy" id="880073"/>
    <lineage>
        <taxon>Bacteria</taxon>
        <taxon>Pseudomonadati</taxon>
        <taxon>Calditrichota</taxon>
        <taxon>Calditrichia</taxon>
        <taxon>Calditrichales</taxon>
        <taxon>Calditrichaceae</taxon>
        <taxon>Caldithrix</taxon>
    </lineage>
</organism>
<dbReference type="InterPro" id="IPR000866">
    <property type="entry name" value="AhpC/TSA"/>
</dbReference>
<dbReference type="Gene3D" id="3.40.30.10">
    <property type="entry name" value="Glutaredoxin"/>
    <property type="match status" value="1"/>
</dbReference>
<dbReference type="InterPro" id="IPR036249">
    <property type="entry name" value="Thioredoxin-like_sf"/>
</dbReference>
<dbReference type="Pfam" id="PF00578">
    <property type="entry name" value="AhpC-TSA"/>
    <property type="match status" value="1"/>
</dbReference>
<dbReference type="GO" id="GO:0016491">
    <property type="term" value="F:oxidoreductase activity"/>
    <property type="evidence" value="ECO:0007669"/>
    <property type="project" value="InterPro"/>
</dbReference>
<keyword evidence="4" id="KW-1185">Reference proteome</keyword>
<dbReference type="EMBL" id="CM001402">
    <property type="protein sequence ID" value="EHO40310.1"/>
    <property type="molecule type" value="Genomic_DNA"/>
</dbReference>
<evidence type="ECO:0000313" key="5">
    <source>
        <dbReference type="Proteomes" id="UP000183868"/>
    </source>
</evidence>
<reference evidence="3 4" key="1">
    <citation type="submission" date="2011-09" db="EMBL/GenBank/DDBJ databases">
        <title>The permanent draft genome of Caldithrix abyssi DSM 13497.</title>
        <authorList>
            <consortium name="US DOE Joint Genome Institute (JGI-PGF)"/>
            <person name="Lucas S."/>
            <person name="Han J."/>
            <person name="Lapidus A."/>
            <person name="Bruce D."/>
            <person name="Goodwin L."/>
            <person name="Pitluck S."/>
            <person name="Peters L."/>
            <person name="Kyrpides N."/>
            <person name="Mavromatis K."/>
            <person name="Ivanova N."/>
            <person name="Mikhailova N."/>
            <person name="Chertkov O."/>
            <person name="Detter J.C."/>
            <person name="Tapia R."/>
            <person name="Han C."/>
            <person name="Land M."/>
            <person name="Hauser L."/>
            <person name="Markowitz V."/>
            <person name="Cheng J.-F."/>
            <person name="Hugenholtz P."/>
            <person name="Woyke T."/>
            <person name="Wu D."/>
            <person name="Spring S."/>
            <person name="Brambilla E."/>
            <person name="Klenk H.-P."/>
            <person name="Eisen J.A."/>
        </authorList>
    </citation>
    <scope>NUCLEOTIDE SEQUENCE [LARGE SCALE GENOMIC DNA]</scope>
    <source>
        <strain evidence="3 4">DSM 13497</strain>
    </source>
</reference>
<dbReference type="Proteomes" id="UP000183868">
    <property type="component" value="Chromosome"/>
</dbReference>
<dbReference type="OrthoDB" id="9799347at2"/>
<dbReference type="InParanoid" id="H1XST3"/>
<gene>
    <name evidence="2" type="primary">ahpC</name>
    <name evidence="2" type="synonym">TSA</name>
    <name evidence="2" type="ORF">Cabys_3512</name>
    <name evidence="3" type="ORF">Calab_0669</name>
</gene>
<evidence type="ECO:0000313" key="4">
    <source>
        <dbReference type="Proteomes" id="UP000004671"/>
    </source>
</evidence>
<dbReference type="Proteomes" id="UP000004671">
    <property type="component" value="Chromosome"/>
</dbReference>
<dbReference type="STRING" id="880073.Cabys_3512"/>
<proteinExistence type="predicted"/>
<evidence type="ECO:0000259" key="1">
    <source>
        <dbReference type="Pfam" id="PF00578"/>
    </source>
</evidence>
<dbReference type="AlphaFoldDB" id="H1XST3"/>
<dbReference type="GO" id="GO:0016209">
    <property type="term" value="F:antioxidant activity"/>
    <property type="evidence" value="ECO:0007669"/>
    <property type="project" value="InterPro"/>
</dbReference>
<sequence length="54" mass="6160" precursor="true">MRIISLVLIWASISLSQNVGQPAPDFTLTDLNGVQHKLSDYRGKIVYIFWFGYS</sequence>
<dbReference type="EMBL" id="CP018099">
    <property type="protein sequence ID" value="APF20258.1"/>
    <property type="molecule type" value="Genomic_DNA"/>
</dbReference>
<feature type="domain" description="Alkyl hydroperoxide reductase subunit C/ Thiol specific antioxidant" evidence="1">
    <location>
        <begin position="19"/>
        <end position="51"/>
    </location>
</feature>
<name>H1XST3_CALAY</name>
<dbReference type="PaxDb" id="880073-Calab_0669"/>
<evidence type="ECO:0000313" key="3">
    <source>
        <dbReference type="EMBL" id="EHO40310.1"/>
    </source>
</evidence>
<dbReference type="HOGENOM" id="CLU_3041374_0_0_0"/>